<evidence type="ECO:0000313" key="3">
    <source>
        <dbReference type="Proteomes" id="UP001597187"/>
    </source>
</evidence>
<reference evidence="2 3" key="1">
    <citation type="journal article" date="2019" name="Int. J. Syst. Evol. Microbiol.">
        <title>The Global Catalogue of Microorganisms (GCM) 10K type strain sequencing project: providing services to taxonomists for standard genome sequencing and annotation.</title>
        <authorList>
            <consortium name="The Broad Institute Genomics Platform"/>
            <consortium name="The Broad Institute Genome Sequencing Center for Infectious Disease"/>
            <person name="Wu L."/>
            <person name="Ma J."/>
        </authorList>
    </citation>
    <scope>NUCLEOTIDE SEQUENCE [LARGE SCALE GENOMIC DNA]</scope>
    <source>
        <strain evidence="2 3">CGMCC 1.12563</strain>
    </source>
</reference>
<proteinExistence type="predicted"/>
<organism evidence="2 3">
    <name type="scientific">Halomarina rubra</name>
    <dbReference type="NCBI Taxonomy" id="2071873"/>
    <lineage>
        <taxon>Archaea</taxon>
        <taxon>Methanobacteriati</taxon>
        <taxon>Methanobacteriota</taxon>
        <taxon>Stenosarchaea group</taxon>
        <taxon>Halobacteria</taxon>
        <taxon>Halobacteriales</taxon>
        <taxon>Natronomonadaceae</taxon>
        <taxon>Halomarina</taxon>
    </lineage>
</organism>
<sequence>MSKRDGRTFTPTFDVTPQSRMGAYKSFDALPARHRPDALRPLVEAHERRDGRSTLDAYRETESYTTASARRREQYDRALGSWVAFCDARDVHPTLATPADVEAWLAALLDGSAPGFERTGRAKSVGTVYLNYYTVLEQCYDWLVTHTDHPTIYNAFLFAAAAYPEGATGRVWSEKIARGQL</sequence>
<dbReference type="RefSeq" id="WP_250872990.1">
    <property type="nucleotide sequence ID" value="NZ_JALXFV010000003.1"/>
</dbReference>
<dbReference type="InterPro" id="IPR010998">
    <property type="entry name" value="Integrase_recombinase_N"/>
</dbReference>
<evidence type="ECO:0000256" key="1">
    <source>
        <dbReference type="ARBA" id="ARBA00023125"/>
    </source>
</evidence>
<accession>A0ABD6AUU7</accession>
<dbReference type="AlphaFoldDB" id="A0ABD6AUU7"/>
<dbReference type="Proteomes" id="UP001597187">
    <property type="component" value="Unassembled WGS sequence"/>
</dbReference>
<name>A0ABD6AUU7_9EURY</name>
<comment type="caution">
    <text evidence="2">The sequence shown here is derived from an EMBL/GenBank/DDBJ whole genome shotgun (WGS) entry which is preliminary data.</text>
</comment>
<gene>
    <name evidence="2" type="ORF">ACFSBT_06960</name>
</gene>
<keyword evidence="1" id="KW-0238">DNA-binding</keyword>
<evidence type="ECO:0008006" key="4">
    <source>
        <dbReference type="Google" id="ProtNLM"/>
    </source>
</evidence>
<dbReference type="GO" id="GO:0003677">
    <property type="term" value="F:DNA binding"/>
    <property type="evidence" value="ECO:0007669"/>
    <property type="project" value="UniProtKB-KW"/>
</dbReference>
<protein>
    <recommendedName>
        <fullName evidence="4">Core-binding (CB) domain-containing protein</fullName>
    </recommendedName>
</protein>
<dbReference type="EMBL" id="JBHUDC010000003">
    <property type="protein sequence ID" value="MFD1513018.1"/>
    <property type="molecule type" value="Genomic_DNA"/>
</dbReference>
<keyword evidence="3" id="KW-1185">Reference proteome</keyword>
<dbReference type="Gene3D" id="1.10.150.130">
    <property type="match status" value="1"/>
</dbReference>
<evidence type="ECO:0000313" key="2">
    <source>
        <dbReference type="EMBL" id="MFD1513018.1"/>
    </source>
</evidence>